<sequence length="405" mass="46226">MSTPLSDDDDWTTRLSQPIVFEGTDDHAADMRAFLAESRNPVSYPTTYQQALDMFAVDPMNAPNPFSMPDAPDYFGPADTASETRVTPFAPSYSTLTPYDDHSNLLTNFRTATAEFIYTPQGTLIDRYSGSQINDFIYNRPPGRTLTAWVRRSPQSASGRTPFGGSPECMCAECPQTRLHFHGREHNSINRGEYLIAFDELDRFRGDLNIDPYAISGYIHFYCLERFVGLHRLMMTIGDSLDNFHQPLQLDNRKYIPSEPNNGRWACAISDNDVAIIERFREVCNDSGGQAPSDYPTAAEFSLPGGDHARSVLKCLHARKWEDMKTGDRRVAHRREVDGHLQHVHQGDLEVYVATRLRQMHRSDLVTPRQRDLLYDAKKYWIGQKMEFQRADEAESKRKEAAKKR</sequence>
<evidence type="ECO:0000313" key="2">
    <source>
        <dbReference type="Proteomes" id="UP000809789"/>
    </source>
</evidence>
<name>A0A8K0L6E6_9PEZI</name>
<organism evidence="1 2">
    <name type="scientific">Elsinoe batatas</name>
    <dbReference type="NCBI Taxonomy" id="2601811"/>
    <lineage>
        <taxon>Eukaryota</taxon>
        <taxon>Fungi</taxon>
        <taxon>Dikarya</taxon>
        <taxon>Ascomycota</taxon>
        <taxon>Pezizomycotina</taxon>
        <taxon>Dothideomycetes</taxon>
        <taxon>Dothideomycetidae</taxon>
        <taxon>Myriangiales</taxon>
        <taxon>Elsinoaceae</taxon>
        <taxon>Elsinoe</taxon>
    </lineage>
</organism>
<evidence type="ECO:0000313" key="1">
    <source>
        <dbReference type="EMBL" id="KAG8630791.1"/>
    </source>
</evidence>
<comment type="caution">
    <text evidence="1">The sequence shown here is derived from an EMBL/GenBank/DDBJ whole genome shotgun (WGS) entry which is preliminary data.</text>
</comment>
<gene>
    <name evidence="1" type="ORF">KVT40_002410</name>
</gene>
<dbReference type="EMBL" id="JAESVG020000002">
    <property type="protein sequence ID" value="KAG8630791.1"/>
    <property type="molecule type" value="Genomic_DNA"/>
</dbReference>
<accession>A0A8K0L6E6</accession>
<reference evidence="1" key="1">
    <citation type="submission" date="2021-07" db="EMBL/GenBank/DDBJ databases">
        <title>Elsinoe batatas strain:CRI-CJ2 Genome sequencing and assembly.</title>
        <authorList>
            <person name="Huang L."/>
        </authorList>
    </citation>
    <scope>NUCLEOTIDE SEQUENCE</scope>
    <source>
        <strain evidence="1">CRI-CJ2</strain>
    </source>
</reference>
<keyword evidence="2" id="KW-1185">Reference proteome</keyword>
<protein>
    <submittedName>
        <fullName evidence="1">Uncharacterized protein</fullName>
    </submittedName>
</protein>
<dbReference type="OrthoDB" id="5307331at2759"/>
<dbReference type="Proteomes" id="UP000809789">
    <property type="component" value="Unassembled WGS sequence"/>
</dbReference>
<proteinExistence type="predicted"/>
<dbReference type="AlphaFoldDB" id="A0A8K0L6E6"/>